<sequence>MDSEDDMQETEPGEDETGNENENEWGVDDTDHSDKDAEIASSDDDNNESSFEMETDEEKDLKKKEEKKERSLPSQKQRSSPRKITSQRESNKEDFSLKNMFACEANECRLYFTSIAELNAHLKTHSTTIHSCTECNRGFLNPDLLKLHKVFHTKPCRGKYHCPLRSCTTKAHTAKELESHYNINHGLGLGCFKCPKCELNLATERALILHLKKHDKADDPNLPISEPPLCIAAPPCSICGLQFLRLVNLDVHRKKVHKLGVDCPICKKLFNKRSSLRRHKMNYHKPDAAAYICPVCGASIRTKDSLREHIVCLHPEQLDREGIHQCSHCLVRFHRKHLLDDHVKKCERNPNAAVRIIRAKATPCDVCGRLVKGDRYKMRRHLRTHERKRTKPCKKCGLVVEESSFHQHMETHKNAELKVINESSAPIQNEKESFICDICGKEFTLKRILNYHLTRHHGIVSTVEKKFQCHICGNSYSINGNLTKHMQAVHSDEKKFACHLCPHKTNVKMSLKKHLRLIHGKIKGQEFATDDGTPQWRKSRCRYPSCNQEFGEENELKLHVEREHQSQNEKSGTPNFMCSLCGRIFVNQQRLTRHNEVHTQEKRYKCHICHKSLSQPNSLKEHLMAVHGVGKDHEYLSCTQLNCSFKTKSRSHLYMHLRKLHGVYTGKPREKSEGHAGEV</sequence>
<evidence type="ECO:0000256" key="4">
    <source>
        <dbReference type="ARBA" id="ARBA00022771"/>
    </source>
</evidence>
<keyword evidence="13" id="KW-1185">Reference proteome</keyword>
<dbReference type="PANTHER" id="PTHR47772">
    <property type="entry name" value="ZINC FINGER PROTEIN 200"/>
    <property type="match status" value="1"/>
</dbReference>
<evidence type="ECO:0000256" key="5">
    <source>
        <dbReference type="ARBA" id="ARBA00022833"/>
    </source>
</evidence>
<feature type="compositionally biased region" description="Basic and acidic residues" evidence="10">
    <location>
        <begin position="29"/>
        <end position="38"/>
    </location>
</feature>
<proteinExistence type="predicted"/>
<feature type="domain" description="C2H2-type" evidence="11">
    <location>
        <begin position="101"/>
        <end position="126"/>
    </location>
</feature>
<feature type="compositionally biased region" description="Acidic residues" evidence="10">
    <location>
        <begin position="41"/>
        <end position="58"/>
    </location>
</feature>
<feature type="domain" description="C2H2-type" evidence="11">
    <location>
        <begin position="261"/>
        <end position="289"/>
    </location>
</feature>
<dbReference type="PANTHER" id="PTHR47772:SF13">
    <property type="entry name" value="GASTRULA ZINC FINGER PROTEIN XLCGF49.1-LIKE-RELATED"/>
    <property type="match status" value="1"/>
</dbReference>
<evidence type="ECO:0000256" key="9">
    <source>
        <dbReference type="PROSITE-ProRule" id="PRU00042"/>
    </source>
</evidence>
<dbReference type="Gene3D" id="3.30.160.60">
    <property type="entry name" value="Classic Zinc Finger"/>
    <property type="match status" value="8"/>
</dbReference>
<feature type="domain" description="C2H2-type" evidence="11">
    <location>
        <begin position="434"/>
        <end position="461"/>
    </location>
</feature>
<name>A0ABP1RHG5_9HEXA</name>
<dbReference type="InterPro" id="IPR013087">
    <property type="entry name" value="Znf_C2H2_type"/>
</dbReference>
<feature type="domain" description="C2H2-type" evidence="11">
    <location>
        <begin position="467"/>
        <end position="495"/>
    </location>
</feature>
<dbReference type="Pfam" id="PF13912">
    <property type="entry name" value="zf-C2H2_6"/>
    <property type="match status" value="1"/>
</dbReference>
<comment type="caution">
    <text evidence="12">The sequence shown here is derived from an EMBL/GenBank/DDBJ whole genome shotgun (WGS) entry which is preliminary data.</text>
</comment>
<keyword evidence="3" id="KW-0677">Repeat</keyword>
<dbReference type="InterPro" id="IPR036236">
    <property type="entry name" value="Znf_C2H2_sf"/>
</dbReference>
<dbReference type="Pfam" id="PF05605">
    <property type="entry name" value="zf-Di19"/>
    <property type="match status" value="1"/>
</dbReference>
<feature type="compositionally biased region" description="Polar residues" evidence="10">
    <location>
        <begin position="72"/>
        <end position="88"/>
    </location>
</feature>
<gene>
    <name evidence="12" type="ORF">ODALV1_LOCUS22236</name>
</gene>
<evidence type="ECO:0000313" key="12">
    <source>
        <dbReference type="EMBL" id="CAL8128437.1"/>
    </source>
</evidence>
<evidence type="ECO:0000256" key="7">
    <source>
        <dbReference type="ARBA" id="ARBA00023163"/>
    </source>
</evidence>
<feature type="compositionally biased region" description="Basic and acidic residues" evidence="10">
    <location>
        <begin position="59"/>
        <end position="71"/>
    </location>
</feature>
<evidence type="ECO:0000256" key="10">
    <source>
        <dbReference type="SAM" id="MobiDB-lite"/>
    </source>
</evidence>
<feature type="domain" description="C2H2-type" evidence="11">
    <location>
        <begin position="539"/>
        <end position="569"/>
    </location>
</feature>
<evidence type="ECO:0000256" key="6">
    <source>
        <dbReference type="ARBA" id="ARBA00023015"/>
    </source>
</evidence>
<evidence type="ECO:0000256" key="8">
    <source>
        <dbReference type="ARBA" id="ARBA00023242"/>
    </source>
</evidence>
<feature type="domain" description="C2H2-type" evidence="11">
    <location>
        <begin position="576"/>
        <end position="603"/>
    </location>
</feature>
<dbReference type="SUPFAM" id="SSF57667">
    <property type="entry name" value="beta-beta-alpha zinc fingers"/>
    <property type="match status" value="5"/>
</dbReference>
<feature type="compositionally biased region" description="Acidic residues" evidence="10">
    <location>
        <begin position="1"/>
        <end position="28"/>
    </location>
</feature>
<organism evidence="12 13">
    <name type="scientific">Orchesella dallaii</name>
    <dbReference type="NCBI Taxonomy" id="48710"/>
    <lineage>
        <taxon>Eukaryota</taxon>
        <taxon>Metazoa</taxon>
        <taxon>Ecdysozoa</taxon>
        <taxon>Arthropoda</taxon>
        <taxon>Hexapoda</taxon>
        <taxon>Collembola</taxon>
        <taxon>Entomobryomorpha</taxon>
        <taxon>Entomobryoidea</taxon>
        <taxon>Orchesellidae</taxon>
        <taxon>Orchesellinae</taxon>
        <taxon>Orchesella</taxon>
    </lineage>
</organism>
<dbReference type="Pfam" id="PF00096">
    <property type="entry name" value="zf-C2H2"/>
    <property type="match status" value="3"/>
</dbReference>
<evidence type="ECO:0000256" key="3">
    <source>
        <dbReference type="ARBA" id="ARBA00022737"/>
    </source>
</evidence>
<dbReference type="Proteomes" id="UP001642540">
    <property type="component" value="Unassembled WGS sequence"/>
</dbReference>
<dbReference type="EMBL" id="CAXLJM020000075">
    <property type="protein sequence ID" value="CAL8128437.1"/>
    <property type="molecule type" value="Genomic_DNA"/>
</dbReference>
<protein>
    <recommendedName>
        <fullName evidence="11">C2H2-type domain-containing protein</fullName>
    </recommendedName>
</protein>
<keyword evidence="8" id="KW-0539">Nucleus</keyword>
<feature type="region of interest" description="Disordered" evidence="10">
    <location>
        <begin position="1"/>
        <end position="91"/>
    </location>
</feature>
<evidence type="ECO:0000259" key="11">
    <source>
        <dbReference type="PROSITE" id="PS50157"/>
    </source>
</evidence>
<feature type="domain" description="C2H2-type" evidence="11">
    <location>
        <begin position="291"/>
        <end position="319"/>
    </location>
</feature>
<feature type="domain" description="C2H2-type" evidence="11">
    <location>
        <begin position="604"/>
        <end position="632"/>
    </location>
</feature>
<dbReference type="SMART" id="SM00355">
    <property type="entry name" value="ZnF_C2H2"/>
    <property type="match status" value="17"/>
</dbReference>
<feature type="domain" description="C2H2-type" evidence="11">
    <location>
        <begin position="496"/>
        <end position="524"/>
    </location>
</feature>
<dbReference type="PROSITE" id="PS00028">
    <property type="entry name" value="ZINC_FINGER_C2H2_1"/>
    <property type="match status" value="10"/>
</dbReference>
<keyword evidence="2" id="KW-0479">Metal-binding</keyword>
<evidence type="ECO:0000256" key="1">
    <source>
        <dbReference type="ARBA" id="ARBA00004123"/>
    </source>
</evidence>
<keyword evidence="6" id="KW-0805">Transcription regulation</keyword>
<feature type="domain" description="C2H2-type" evidence="11">
    <location>
        <begin position="130"/>
        <end position="153"/>
    </location>
</feature>
<dbReference type="InterPro" id="IPR050636">
    <property type="entry name" value="C2H2-ZF_domain-containing"/>
</dbReference>
<accession>A0ABP1RHG5</accession>
<comment type="subcellular location">
    <subcellularLocation>
        <location evidence="1">Nucleus</location>
    </subcellularLocation>
</comment>
<reference evidence="12 13" key="1">
    <citation type="submission" date="2024-08" db="EMBL/GenBank/DDBJ databases">
        <authorList>
            <person name="Cucini C."/>
            <person name="Frati F."/>
        </authorList>
    </citation>
    <scope>NUCLEOTIDE SEQUENCE [LARGE SCALE GENOMIC DNA]</scope>
</reference>
<keyword evidence="7" id="KW-0804">Transcription</keyword>
<keyword evidence="4 9" id="KW-0863">Zinc-finger</keyword>
<evidence type="ECO:0000313" key="13">
    <source>
        <dbReference type="Proteomes" id="UP001642540"/>
    </source>
</evidence>
<keyword evidence="5" id="KW-0862">Zinc</keyword>
<evidence type="ECO:0000256" key="2">
    <source>
        <dbReference type="ARBA" id="ARBA00022723"/>
    </source>
</evidence>
<dbReference type="InterPro" id="IPR008598">
    <property type="entry name" value="Di19_Zn-bd"/>
</dbReference>
<dbReference type="PROSITE" id="PS50157">
    <property type="entry name" value="ZINC_FINGER_C2H2_2"/>
    <property type="match status" value="10"/>
</dbReference>